<sequence>MSLFLGKIHYWLFNKILWFEDLESEIINLAEAKGLDIEKLNKQINLKYGEKLESKKLEDIIDTGNIHGWLQEKIHSSEGRMALWTSKILEDNPNSLKKIENIYRNQGVKAGKELSSVKNITNAKEIYNSINDYILDGMPCDRVNEVIVLEDDVVRWKRRICVHKEIWENENVDVNIFYNLRDLWIVSFVNTINNDFEYTKTDDENYVIKKI</sequence>
<keyword evidence="2" id="KW-1185">Reference proteome</keyword>
<proteinExistence type="predicted"/>
<evidence type="ECO:0000313" key="1">
    <source>
        <dbReference type="EMBL" id="KKY00932.1"/>
    </source>
</evidence>
<dbReference type="OrthoDB" id="9777242at2"/>
<protein>
    <submittedName>
        <fullName evidence="1">Uncharacterized protein</fullName>
    </submittedName>
</protein>
<dbReference type="AlphaFoldDB" id="A0A0M3DHS0"/>
<dbReference type="PATRIC" id="fig|1629550.3.peg.1744"/>
<reference evidence="1 2" key="1">
    <citation type="submission" date="2015-04" db="EMBL/GenBank/DDBJ databases">
        <title>Microcin producing Clostridium sp. JC272T.</title>
        <authorList>
            <person name="Jyothsna T."/>
            <person name="Sasikala C."/>
            <person name="Ramana C."/>
        </authorList>
    </citation>
    <scope>NUCLEOTIDE SEQUENCE [LARGE SCALE GENOMIC DNA]</scope>
    <source>
        <strain evidence="1 2">JC272</strain>
    </source>
</reference>
<organism evidence="1 2">
    <name type="scientific">Paraclostridium benzoelyticum</name>
    <dbReference type="NCBI Taxonomy" id="1629550"/>
    <lineage>
        <taxon>Bacteria</taxon>
        <taxon>Bacillati</taxon>
        <taxon>Bacillota</taxon>
        <taxon>Clostridia</taxon>
        <taxon>Peptostreptococcales</taxon>
        <taxon>Peptostreptococcaceae</taxon>
        <taxon>Paraclostridium</taxon>
    </lineage>
</organism>
<dbReference type="Proteomes" id="UP000034407">
    <property type="component" value="Unassembled WGS sequence"/>
</dbReference>
<comment type="caution">
    <text evidence="1">The sequence shown here is derived from an EMBL/GenBank/DDBJ whole genome shotgun (WGS) entry which is preliminary data.</text>
</comment>
<dbReference type="RefSeq" id="WP_046823397.1">
    <property type="nucleotide sequence ID" value="NZ_JBCLWQ010000002.1"/>
</dbReference>
<dbReference type="EMBL" id="LBBT01000233">
    <property type="protein sequence ID" value="KKY00932.1"/>
    <property type="molecule type" value="Genomic_DNA"/>
</dbReference>
<evidence type="ECO:0000313" key="2">
    <source>
        <dbReference type="Proteomes" id="UP000034407"/>
    </source>
</evidence>
<name>A0A0M3DHS0_9FIRM</name>
<accession>A0A0M3DHS0</accession>
<gene>
    <name evidence="1" type="ORF">VN21_11425</name>
</gene>